<reference evidence="10 11" key="1">
    <citation type="submission" date="2018-08" db="EMBL/GenBank/DDBJ databases">
        <title>Horizontal acquisition of hydrogen conversion ability and other habitat adaptations in Hydrogenovibrio crunogenus strains.</title>
        <authorList>
            <person name="Gonnella G."/>
            <person name="Adam N."/>
            <person name="Perner M."/>
        </authorList>
    </citation>
    <scope>NUCLEOTIDE SEQUENCE [LARGE SCALE GENOMIC DNA]</scope>
    <source>
        <strain evidence="10 11">SP-41</strain>
    </source>
</reference>
<dbReference type="EMBL" id="CP032096">
    <property type="protein sequence ID" value="QBZ81981.1"/>
    <property type="molecule type" value="Genomic_DNA"/>
</dbReference>
<keyword evidence="3" id="KW-0597">Phosphoprotein</keyword>
<feature type="transmembrane region" description="Helical" evidence="8">
    <location>
        <begin position="12"/>
        <end position="34"/>
    </location>
</feature>
<name>A0A4P7NWE7_9GAMM</name>
<keyword evidence="5 8" id="KW-0812">Transmembrane</keyword>
<evidence type="ECO:0000313" key="10">
    <source>
        <dbReference type="EMBL" id="QBZ81981.1"/>
    </source>
</evidence>
<accession>A0A4P7NWE7</accession>
<gene>
    <name evidence="10" type="primary">phoQ</name>
    <name evidence="10" type="ORF">GHNINEIG_00005</name>
</gene>
<dbReference type="PANTHER" id="PTHR45436:SF5">
    <property type="entry name" value="SENSOR HISTIDINE KINASE TRCS"/>
    <property type="match status" value="1"/>
</dbReference>
<evidence type="ECO:0000256" key="3">
    <source>
        <dbReference type="ARBA" id="ARBA00022553"/>
    </source>
</evidence>
<feature type="domain" description="Histidine kinase" evidence="9">
    <location>
        <begin position="241"/>
        <end position="446"/>
    </location>
</feature>
<dbReference type="SUPFAM" id="SSF47384">
    <property type="entry name" value="Homodimeric domain of signal transducing histidine kinase"/>
    <property type="match status" value="1"/>
</dbReference>
<evidence type="ECO:0000313" key="11">
    <source>
        <dbReference type="Proteomes" id="UP000296201"/>
    </source>
</evidence>
<dbReference type="InterPro" id="IPR003594">
    <property type="entry name" value="HATPase_dom"/>
</dbReference>
<evidence type="ECO:0000256" key="8">
    <source>
        <dbReference type="SAM" id="Phobius"/>
    </source>
</evidence>
<dbReference type="PROSITE" id="PS50109">
    <property type="entry name" value="HIS_KIN"/>
    <property type="match status" value="1"/>
</dbReference>
<dbReference type="InterPro" id="IPR036097">
    <property type="entry name" value="HisK_dim/P_sf"/>
</dbReference>
<dbReference type="Pfam" id="PF02518">
    <property type="entry name" value="HATPase_c"/>
    <property type="match status" value="1"/>
</dbReference>
<dbReference type="Proteomes" id="UP000296201">
    <property type="component" value="Chromosome"/>
</dbReference>
<dbReference type="SUPFAM" id="SSF55874">
    <property type="entry name" value="ATPase domain of HSP90 chaperone/DNA topoisomerase II/histidine kinase"/>
    <property type="match status" value="1"/>
</dbReference>
<evidence type="ECO:0000256" key="7">
    <source>
        <dbReference type="ARBA" id="ARBA00022989"/>
    </source>
</evidence>
<dbReference type="EC" id="2.7.13.3" evidence="2"/>
<evidence type="ECO:0000256" key="5">
    <source>
        <dbReference type="ARBA" id="ARBA00022692"/>
    </source>
</evidence>
<organism evidence="10 11">
    <name type="scientific">Hydrogenovibrio crunogenus</name>
    <dbReference type="NCBI Taxonomy" id="39765"/>
    <lineage>
        <taxon>Bacteria</taxon>
        <taxon>Pseudomonadati</taxon>
        <taxon>Pseudomonadota</taxon>
        <taxon>Gammaproteobacteria</taxon>
        <taxon>Thiotrichales</taxon>
        <taxon>Piscirickettsiaceae</taxon>
        <taxon>Hydrogenovibrio</taxon>
    </lineage>
</organism>
<dbReference type="SMART" id="SM00387">
    <property type="entry name" value="HATPase_c"/>
    <property type="match status" value="1"/>
</dbReference>
<evidence type="ECO:0000256" key="6">
    <source>
        <dbReference type="ARBA" id="ARBA00022777"/>
    </source>
</evidence>
<dbReference type="PANTHER" id="PTHR45436">
    <property type="entry name" value="SENSOR HISTIDINE KINASE YKOH"/>
    <property type="match status" value="1"/>
</dbReference>
<sequence length="446" mass="50528">MKSIEKQLNWSLSISILLVFFVFWWISVFTIHHLTEDYILTRLQHDTVSIEKHLNRASTGQDLPDIDYDAINPIYAQPLSGHYFVIQLGHHTLKSHSLQDYPLFLKNSTETISHYETKGPVEGTILVRRFQTTYQQQPITLYVAEDHSPIQRTLQIFDILIGIFALMTLLLLYWGQKTLLRKGFKQLDPIHQALKNLHKGDASQLKVEDYPTEVSELIENLNQAMLSASHQLQQSRQSNANLAHSLKTPLNMIYQLLDDVAMKDHPELQKTLKQQAQKIHNRIESELKKARLAASNPSVKPFSMLDDLPDLTQSIQQLYPDKKLHLQKSPDTPDTLPIEKEDAYELLGNLLDNAAKFGQSQLFLTFTRLLDEATGKTKTVIIIEDDGSGVPSEKVAEIQTRGHRLDESIAGHGIGLSIVQQTAKAYAIDLQFGNSEKGGLKVTLTL</sequence>
<dbReference type="InterPro" id="IPR036890">
    <property type="entry name" value="HATPase_C_sf"/>
</dbReference>
<dbReference type="GO" id="GO:0000155">
    <property type="term" value="F:phosphorelay sensor kinase activity"/>
    <property type="evidence" value="ECO:0007669"/>
    <property type="project" value="InterPro"/>
</dbReference>
<keyword evidence="7 8" id="KW-1133">Transmembrane helix</keyword>
<evidence type="ECO:0000256" key="4">
    <source>
        <dbReference type="ARBA" id="ARBA00022679"/>
    </source>
</evidence>
<proteinExistence type="predicted"/>
<dbReference type="Gene3D" id="1.10.287.130">
    <property type="match status" value="1"/>
</dbReference>
<dbReference type="Gene3D" id="3.30.565.10">
    <property type="entry name" value="Histidine kinase-like ATPase, C-terminal domain"/>
    <property type="match status" value="1"/>
</dbReference>
<dbReference type="RefSeq" id="WP_135794745.1">
    <property type="nucleotide sequence ID" value="NZ_CP032096.1"/>
</dbReference>
<feature type="transmembrane region" description="Helical" evidence="8">
    <location>
        <begin position="156"/>
        <end position="175"/>
    </location>
</feature>
<dbReference type="AlphaFoldDB" id="A0A4P7NWE7"/>
<dbReference type="OrthoDB" id="9809567at2"/>
<evidence type="ECO:0000256" key="1">
    <source>
        <dbReference type="ARBA" id="ARBA00000085"/>
    </source>
</evidence>
<comment type="catalytic activity">
    <reaction evidence="1">
        <text>ATP + protein L-histidine = ADP + protein N-phospho-L-histidine.</text>
        <dbReference type="EC" id="2.7.13.3"/>
    </reaction>
</comment>
<protein>
    <recommendedName>
        <fullName evidence="2">histidine kinase</fullName>
        <ecNumber evidence="2">2.7.13.3</ecNumber>
    </recommendedName>
</protein>
<keyword evidence="11" id="KW-1185">Reference proteome</keyword>
<keyword evidence="4 10" id="KW-0808">Transferase</keyword>
<keyword evidence="6" id="KW-0418">Kinase</keyword>
<dbReference type="InterPro" id="IPR005467">
    <property type="entry name" value="His_kinase_dom"/>
</dbReference>
<keyword evidence="8" id="KW-0472">Membrane</keyword>
<dbReference type="GO" id="GO:0005886">
    <property type="term" value="C:plasma membrane"/>
    <property type="evidence" value="ECO:0007669"/>
    <property type="project" value="TreeGrafter"/>
</dbReference>
<evidence type="ECO:0000259" key="9">
    <source>
        <dbReference type="PROSITE" id="PS50109"/>
    </source>
</evidence>
<evidence type="ECO:0000256" key="2">
    <source>
        <dbReference type="ARBA" id="ARBA00012438"/>
    </source>
</evidence>
<dbReference type="InterPro" id="IPR050428">
    <property type="entry name" value="TCS_sensor_his_kinase"/>
</dbReference>